<keyword evidence="6 7" id="KW-0472">Membrane</keyword>
<evidence type="ECO:0000256" key="5">
    <source>
        <dbReference type="ARBA" id="ARBA00022989"/>
    </source>
</evidence>
<dbReference type="PANTHER" id="PTHR43386">
    <property type="entry name" value="OLIGOPEPTIDE TRANSPORT SYSTEM PERMEASE PROTEIN APPC"/>
    <property type="match status" value="1"/>
</dbReference>
<proteinExistence type="inferred from homology"/>
<keyword evidence="2 7" id="KW-0813">Transport</keyword>
<dbReference type="PROSITE" id="PS50928">
    <property type="entry name" value="ABC_TM1"/>
    <property type="match status" value="1"/>
</dbReference>
<feature type="transmembrane region" description="Helical" evidence="7">
    <location>
        <begin position="35"/>
        <end position="56"/>
    </location>
</feature>
<dbReference type="EMBL" id="JAMFLX010000014">
    <property type="protein sequence ID" value="MCL6270508.1"/>
    <property type="molecule type" value="Genomic_DNA"/>
</dbReference>
<comment type="caution">
    <text evidence="9">The sequence shown here is derived from an EMBL/GenBank/DDBJ whole genome shotgun (WGS) entry which is preliminary data.</text>
</comment>
<dbReference type="InterPro" id="IPR000515">
    <property type="entry name" value="MetI-like"/>
</dbReference>
<keyword evidence="3" id="KW-1003">Cell membrane</keyword>
<dbReference type="Proteomes" id="UP001203338">
    <property type="component" value="Unassembled WGS sequence"/>
</dbReference>
<feature type="transmembrane region" description="Helical" evidence="7">
    <location>
        <begin position="340"/>
        <end position="360"/>
    </location>
</feature>
<feature type="domain" description="ABC transmembrane type-1" evidence="8">
    <location>
        <begin position="165"/>
        <end position="361"/>
    </location>
</feature>
<dbReference type="PANTHER" id="PTHR43386:SF1">
    <property type="entry name" value="D,D-DIPEPTIDE TRANSPORT SYSTEM PERMEASE PROTEIN DDPC-RELATED"/>
    <property type="match status" value="1"/>
</dbReference>
<reference evidence="9 10" key="1">
    <citation type="submission" date="2022-05" db="EMBL/GenBank/DDBJ databases">
        <authorList>
            <person name="Park J.-S."/>
        </authorList>
    </citation>
    <scope>NUCLEOTIDE SEQUENCE [LARGE SCALE GENOMIC DNA]</scope>
    <source>
        <strain evidence="9 10">2012CJ34-2</strain>
    </source>
</reference>
<evidence type="ECO:0000259" key="8">
    <source>
        <dbReference type="PROSITE" id="PS50928"/>
    </source>
</evidence>
<evidence type="ECO:0000256" key="2">
    <source>
        <dbReference type="ARBA" id="ARBA00022448"/>
    </source>
</evidence>
<feature type="transmembrane region" description="Helical" evidence="7">
    <location>
        <begin position="230"/>
        <end position="247"/>
    </location>
</feature>
<evidence type="ECO:0000256" key="3">
    <source>
        <dbReference type="ARBA" id="ARBA00022475"/>
    </source>
</evidence>
<evidence type="ECO:0000256" key="6">
    <source>
        <dbReference type="ARBA" id="ARBA00023136"/>
    </source>
</evidence>
<dbReference type="SUPFAM" id="SSF161098">
    <property type="entry name" value="MetI-like"/>
    <property type="match status" value="1"/>
</dbReference>
<comment type="subcellular location">
    <subcellularLocation>
        <location evidence="1 7">Cell membrane</location>
        <topology evidence="1 7">Multi-pass membrane protein</topology>
    </subcellularLocation>
</comment>
<evidence type="ECO:0000313" key="9">
    <source>
        <dbReference type="EMBL" id="MCL6270508.1"/>
    </source>
</evidence>
<dbReference type="Pfam" id="PF12911">
    <property type="entry name" value="OppC_N"/>
    <property type="match status" value="1"/>
</dbReference>
<evidence type="ECO:0000313" key="10">
    <source>
        <dbReference type="Proteomes" id="UP001203338"/>
    </source>
</evidence>
<name>A0ABT0PJ52_9GAMM</name>
<dbReference type="CDD" id="cd06261">
    <property type="entry name" value="TM_PBP2"/>
    <property type="match status" value="1"/>
</dbReference>
<dbReference type="InterPro" id="IPR050366">
    <property type="entry name" value="BP-dependent_transpt_permease"/>
</dbReference>
<protein>
    <submittedName>
        <fullName evidence="9">ABC transporter permease</fullName>
    </submittedName>
</protein>
<dbReference type="Gene3D" id="1.10.3720.10">
    <property type="entry name" value="MetI-like"/>
    <property type="match status" value="1"/>
</dbReference>
<dbReference type="InterPro" id="IPR025966">
    <property type="entry name" value="OppC_N"/>
</dbReference>
<comment type="similarity">
    <text evidence="7">Belongs to the binding-protein-dependent transport system permease family.</text>
</comment>
<sequence length="374" mass="41698">MQTTHATGQDTRKRPEPKSEKYSALVWRRFKRNRMALVALWLMAMLVTLAIFASFFSPHNPQERNSKDIYLPPQSLQFSDDNGFSLRPFVHPVIVDFDPVTFQPLYKEDTSQRVYLKFFEQGWEYSILGIDVSTHLFVGENGEGVHLLGTDGWGRDVLSRIFHGTGITLFLAFVVMIICVTIGSFVGIASGYYGGRTDLWVQRVVELMLAFPELPLFLSVIAILPKTSSSESTLILFILLLGGLKWAQLAREIRGKSLALRNVDFVKSAVAVGATDNRIIVHHILPNVMSHVIVRATSMVPQMILIESFLSFLGVGIQPPLVSLGLMLNAAKDFQVLGSYPWLLSPVVFILIAVLVFNAAGDGLRDAIDPYSKQ</sequence>
<dbReference type="RefSeq" id="WP_249699738.1">
    <property type="nucleotide sequence ID" value="NZ_JAMFLX010000014.1"/>
</dbReference>
<evidence type="ECO:0000256" key="4">
    <source>
        <dbReference type="ARBA" id="ARBA00022692"/>
    </source>
</evidence>
<dbReference type="Pfam" id="PF00528">
    <property type="entry name" value="BPD_transp_1"/>
    <property type="match status" value="1"/>
</dbReference>
<feature type="transmembrane region" description="Helical" evidence="7">
    <location>
        <begin position="204"/>
        <end position="224"/>
    </location>
</feature>
<organism evidence="9 10">
    <name type="scientific">Parendozoicomonas callyspongiae</name>
    <dbReference type="NCBI Taxonomy" id="2942213"/>
    <lineage>
        <taxon>Bacteria</taxon>
        <taxon>Pseudomonadati</taxon>
        <taxon>Pseudomonadota</taxon>
        <taxon>Gammaproteobacteria</taxon>
        <taxon>Oceanospirillales</taxon>
        <taxon>Endozoicomonadaceae</taxon>
        <taxon>Parendozoicomonas</taxon>
    </lineage>
</organism>
<keyword evidence="4 7" id="KW-0812">Transmembrane</keyword>
<accession>A0ABT0PJ52</accession>
<evidence type="ECO:0000256" key="1">
    <source>
        <dbReference type="ARBA" id="ARBA00004651"/>
    </source>
</evidence>
<dbReference type="InterPro" id="IPR035906">
    <property type="entry name" value="MetI-like_sf"/>
</dbReference>
<gene>
    <name evidence="9" type="ORF">M3P05_11300</name>
</gene>
<evidence type="ECO:0000256" key="7">
    <source>
        <dbReference type="RuleBase" id="RU363032"/>
    </source>
</evidence>
<feature type="transmembrane region" description="Helical" evidence="7">
    <location>
        <begin position="167"/>
        <end position="192"/>
    </location>
</feature>
<keyword evidence="5 7" id="KW-1133">Transmembrane helix</keyword>
<keyword evidence="10" id="KW-1185">Reference proteome</keyword>
<feature type="transmembrane region" description="Helical" evidence="7">
    <location>
        <begin position="304"/>
        <end position="328"/>
    </location>
</feature>